<gene>
    <name evidence="1" type="ORF">BN55_07800</name>
</gene>
<sequence length="111" mass="12394">MIKEIMTSEGKYVKMLPAGTRVKINKGIPYYDLNNKNLFGYSDGYDSGFTFQSVFILKDVLYAVIQSGARNIFYSLTQGGESGYSYEPFGEDSYALAQVIVKYSDLTFMGG</sequence>
<proteinExistence type="predicted"/>
<evidence type="ECO:0000313" key="1">
    <source>
        <dbReference type="EMBL" id="CCI82617.1"/>
    </source>
</evidence>
<dbReference type="GeneID" id="82847848"/>
<accession>I7L7G1</accession>
<dbReference type="EMBL" id="CAKE01000033">
    <property type="protein sequence ID" value="CCI82617.1"/>
    <property type="molecule type" value="Genomic_DNA"/>
</dbReference>
<dbReference type="PATRIC" id="fig|1423758.3.peg.1489"/>
<name>I7L7G1_9LACO</name>
<dbReference type="RefSeq" id="WP_008471754.1">
    <property type="nucleotide sequence ID" value="NZ_AYZP01000030.1"/>
</dbReference>
<reference evidence="1 2" key="1">
    <citation type="submission" date="2012-06" db="EMBL/GenBank/DDBJ databases">
        <title>Draft Genome Sequence of Lactobacillus hominis Strain CRBIP 24.179T, isolated from human intestine.</title>
        <authorList>
            <person name="Cousin S."/>
            <person name="Ma L."/>
            <person name="Bizet C."/>
            <person name="Loux V."/>
            <person name="Bouchier C."/>
            <person name="Clermont D."/>
            <person name="Creno S."/>
        </authorList>
    </citation>
    <scope>NUCLEOTIDE SEQUENCE [LARGE SCALE GENOMIC DNA]</scope>
    <source>
        <strain evidence="2">CRBIP 24.179T</strain>
    </source>
</reference>
<protein>
    <submittedName>
        <fullName evidence="1">Uncharacterized protein</fullName>
    </submittedName>
</protein>
<organism evidence="1 2">
    <name type="scientific">Lactobacillus hominis DSM 23910 = CRBIP 24.179</name>
    <dbReference type="NCBI Taxonomy" id="1423758"/>
    <lineage>
        <taxon>Bacteria</taxon>
        <taxon>Bacillati</taxon>
        <taxon>Bacillota</taxon>
        <taxon>Bacilli</taxon>
        <taxon>Lactobacillales</taxon>
        <taxon>Lactobacillaceae</taxon>
        <taxon>Lactobacillus</taxon>
    </lineage>
</organism>
<dbReference type="AlphaFoldDB" id="I7L7G1"/>
<evidence type="ECO:0000313" key="2">
    <source>
        <dbReference type="Proteomes" id="UP000009320"/>
    </source>
</evidence>
<dbReference type="Proteomes" id="UP000009320">
    <property type="component" value="Unassembled WGS sequence"/>
</dbReference>
<comment type="caution">
    <text evidence="1">The sequence shown here is derived from an EMBL/GenBank/DDBJ whole genome shotgun (WGS) entry which is preliminary data.</text>
</comment>
<keyword evidence="2" id="KW-1185">Reference proteome</keyword>